<sequence length="401" mass="45000">MSGWLWRQLRGWRHLYMSGDHLESVVADVIAQGFRIWRVQRCGDQFECVVTESAYGYVQNLAGAYGLSIRTERQGGIPFRWQQIHRRPFLLLGLVTAVAMIVYATSHIWVVQVNDPDLSASAKAKMVQAVAKAGLKVGVSRSALDIAAIRRRTLMQLPEYSWIGIRVQGVVASLDGIRFVTHPPEHLSLQLVASHPGRVSAVYVYMGDPQVRAGEMVSQGQTLIAGVVRESSGDAKSPVSHSLVTPAEGVVMADVTYRARVFQPWIEHTWQSTAERVVHRYIELSNGEMVPVWGFEPLPFEHFTVQKIVRPLHFAGVEWPVRMVDLVYNKRVSRTIRLTRRQAVRRARERAMADIGKMVPKSASRVQDQVRVTLAPNGVWVSVTWVMNQNIAVPGRSVKPS</sequence>
<dbReference type="Pfam" id="PF06898">
    <property type="entry name" value="YqfD"/>
    <property type="match status" value="1"/>
</dbReference>
<evidence type="ECO:0008006" key="4">
    <source>
        <dbReference type="Google" id="ProtNLM"/>
    </source>
</evidence>
<accession>A0A2T2WN33</accession>
<proteinExistence type="predicted"/>
<gene>
    <name evidence="2" type="ORF">C7B45_02325</name>
</gene>
<comment type="caution">
    <text evidence="2">The sequence shown here is derived from an EMBL/GenBank/DDBJ whole genome shotgun (WGS) entry which is preliminary data.</text>
</comment>
<reference evidence="2 3" key="1">
    <citation type="journal article" date="2014" name="BMC Genomics">
        <title>Comparison of environmental and isolate Sulfobacillus genomes reveals diverse carbon, sulfur, nitrogen, and hydrogen metabolisms.</title>
        <authorList>
            <person name="Justice N.B."/>
            <person name="Norman A."/>
            <person name="Brown C.T."/>
            <person name="Singh A."/>
            <person name="Thomas B.C."/>
            <person name="Banfield J.F."/>
        </authorList>
    </citation>
    <scope>NUCLEOTIDE SEQUENCE [LARGE SCALE GENOMIC DNA]</scope>
    <source>
        <strain evidence="2">AMDSBA3</strain>
    </source>
</reference>
<organism evidence="2 3">
    <name type="scientific">Sulfobacillus acidophilus</name>
    <dbReference type="NCBI Taxonomy" id="53633"/>
    <lineage>
        <taxon>Bacteria</taxon>
        <taxon>Bacillati</taxon>
        <taxon>Bacillota</taxon>
        <taxon>Clostridia</taxon>
        <taxon>Eubacteriales</taxon>
        <taxon>Clostridiales Family XVII. Incertae Sedis</taxon>
        <taxon>Sulfobacillus</taxon>
    </lineage>
</organism>
<keyword evidence="1" id="KW-1133">Transmembrane helix</keyword>
<dbReference type="Proteomes" id="UP000241848">
    <property type="component" value="Unassembled WGS sequence"/>
</dbReference>
<dbReference type="EMBL" id="PXYV01000004">
    <property type="protein sequence ID" value="PSR23623.1"/>
    <property type="molecule type" value="Genomic_DNA"/>
</dbReference>
<keyword evidence="1" id="KW-0812">Transmembrane</keyword>
<feature type="transmembrane region" description="Helical" evidence="1">
    <location>
        <begin position="89"/>
        <end position="110"/>
    </location>
</feature>
<keyword evidence="1" id="KW-0472">Membrane</keyword>
<evidence type="ECO:0000313" key="3">
    <source>
        <dbReference type="Proteomes" id="UP000241848"/>
    </source>
</evidence>
<dbReference type="AlphaFoldDB" id="A0A2T2WN33"/>
<protein>
    <recommendedName>
        <fullName evidence="4">Sporulation protein YqfD</fullName>
    </recommendedName>
</protein>
<evidence type="ECO:0000313" key="2">
    <source>
        <dbReference type="EMBL" id="PSR23623.1"/>
    </source>
</evidence>
<dbReference type="InterPro" id="IPR010690">
    <property type="entry name" value="YqfD"/>
</dbReference>
<evidence type="ECO:0000256" key="1">
    <source>
        <dbReference type="SAM" id="Phobius"/>
    </source>
</evidence>
<name>A0A2T2WN33_9FIRM</name>